<dbReference type="Proteomes" id="UP000586095">
    <property type="component" value="Unassembled WGS sequence"/>
</dbReference>
<evidence type="ECO:0000313" key="2">
    <source>
        <dbReference type="Proteomes" id="UP000586095"/>
    </source>
</evidence>
<keyword evidence="2" id="KW-1185">Reference proteome</keyword>
<organism evidence="1 2">
    <name type="scientific">Leucobacter aridicollis</name>
    <dbReference type="NCBI Taxonomy" id="283878"/>
    <lineage>
        <taxon>Bacteria</taxon>
        <taxon>Bacillati</taxon>
        <taxon>Actinomycetota</taxon>
        <taxon>Actinomycetes</taxon>
        <taxon>Micrococcales</taxon>
        <taxon>Microbacteriaceae</taxon>
        <taxon>Leucobacter</taxon>
    </lineage>
</organism>
<dbReference type="EMBL" id="JACCBD010000001">
    <property type="protein sequence ID" value="NYD26100.1"/>
    <property type="molecule type" value="Genomic_DNA"/>
</dbReference>
<evidence type="ECO:0000313" key="1">
    <source>
        <dbReference type="EMBL" id="NYD26100.1"/>
    </source>
</evidence>
<accession>A0A852RB28</accession>
<gene>
    <name evidence="1" type="ORF">BJ960_000903</name>
</gene>
<sequence>MSAATKQALDEAIRAHIADEHDDSLAASWVLITERVPLGGDDGFSHVVDVVPDGQSSVTTMGLAYFVAQQRSVGSITDG</sequence>
<reference evidence="1 2" key="1">
    <citation type="submission" date="2020-07" db="EMBL/GenBank/DDBJ databases">
        <title>Sequencing the genomes of 1000 actinobacteria strains.</title>
        <authorList>
            <person name="Klenk H.-P."/>
        </authorList>
    </citation>
    <scope>NUCLEOTIDE SEQUENCE [LARGE SCALE GENOMIC DNA]</scope>
    <source>
        <strain evidence="1 2">DSM 17380</strain>
    </source>
</reference>
<dbReference type="AlphaFoldDB" id="A0A852RB28"/>
<protein>
    <submittedName>
        <fullName evidence="1">Uncharacterized protein YcnI</fullName>
    </submittedName>
</protein>
<proteinExistence type="predicted"/>
<comment type="caution">
    <text evidence="1">The sequence shown here is derived from an EMBL/GenBank/DDBJ whole genome shotgun (WGS) entry which is preliminary data.</text>
</comment>
<name>A0A852RB28_9MICO</name>
<dbReference type="RefSeq" id="WP_185986430.1">
    <property type="nucleotide sequence ID" value="NZ_BAAALZ010000002.1"/>
</dbReference>